<reference evidence="3" key="1">
    <citation type="journal article" date="2019" name="Int. J. Syst. Evol. Microbiol.">
        <title>The Global Catalogue of Microorganisms (GCM) 10K type strain sequencing project: providing services to taxonomists for standard genome sequencing and annotation.</title>
        <authorList>
            <consortium name="The Broad Institute Genomics Platform"/>
            <consortium name="The Broad Institute Genome Sequencing Center for Infectious Disease"/>
            <person name="Wu L."/>
            <person name="Ma J."/>
        </authorList>
    </citation>
    <scope>NUCLEOTIDE SEQUENCE [LARGE SCALE GENOMIC DNA]</scope>
    <source>
        <strain evidence="3">JCM 17728</strain>
    </source>
</reference>
<evidence type="ECO:0008006" key="4">
    <source>
        <dbReference type="Google" id="ProtNLM"/>
    </source>
</evidence>
<keyword evidence="1" id="KW-0040">ANK repeat</keyword>
<name>A0ABP8INI8_9GAMM</name>
<dbReference type="Proteomes" id="UP001501011">
    <property type="component" value="Unassembled WGS sequence"/>
</dbReference>
<dbReference type="Gene3D" id="1.25.40.20">
    <property type="entry name" value="Ankyrin repeat-containing domain"/>
    <property type="match status" value="1"/>
</dbReference>
<gene>
    <name evidence="2" type="ORF">GCM10023151_19340</name>
</gene>
<protein>
    <recommendedName>
        <fullName evidence="4">Ankyrin repeat domain-containing protein</fullName>
    </recommendedName>
</protein>
<organism evidence="2 3">
    <name type="scientific">Kangiella marina</name>
    <dbReference type="NCBI Taxonomy" id="1079178"/>
    <lineage>
        <taxon>Bacteria</taxon>
        <taxon>Pseudomonadati</taxon>
        <taxon>Pseudomonadota</taxon>
        <taxon>Gammaproteobacteria</taxon>
        <taxon>Kangiellales</taxon>
        <taxon>Kangiellaceae</taxon>
        <taxon>Kangiella</taxon>
    </lineage>
</organism>
<evidence type="ECO:0000313" key="3">
    <source>
        <dbReference type="Proteomes" id="UP001501011"/>
    </source>
</evidence>
<dbReference type="RefSeq" id="WP_345293018.1">
    <property type="nucleotide sequence ID" value="NZ_BAABFV010000002.1"/>
</dbReference>
<dbReference type="EMBL" id="BAABFV010000002">
    <property type="protein sequence ID" value="GAA4363814.1"/>
    <property type="molecule type" value="Genomic_DNA"/>
</dbReference>
<evidence type="ECO:0000256" key="1">
    <source>
        <dbReference type="PROSITE-ProRule" id="PRU00023"/>
    </source>
</evidence>
<keyword evidence="3" id="KW-1185">Reference proteome</keyword>
<comment type="caution">
    <text evidence="2">The sequence shown here is derived from an EMBL/GenBank/DDBJ whole genome shotgun (WGS) entry which is preliminary data.</text>
</comment>
<dbReference type="Pfam" id="PF13637">
    <property type="entry name" value="Ank_4"/>
    <property type="match status" value="1"/>
</dbReference>
<dbReference type="PROSITE" id="PS50088">
    <property type="entry name" value="ANK_REPEAT"/>
    <property type="match status" value="1"/>
</dbReference>
<dbReference type="SUPFAM" id="SSF48403">
    <property type="entry name" value="Ankyrin repeat"/>
    <property type="match status" value="1"/>
</dbReference>
<sequence>MKSYMLVIFLFLYAGVLDAKESERTLEKLGYSSTIESFERAIKRDDLEALKIYIDSGIVDTFRKEKKNPIGTLAFHGSREAFKLWLDYFNPPSGAYAYEKTMWFFIGIGKEKHAILLSEYIEDPNYTFDYGMSLLLTASQQGMMTVVQKLVELGASPNASDDFGNIAATLAIRNDNLETYKFLIKNTDFSKVTELSVKSLLGSIMRNRNFNVEALRFLFGTSNIPLTNANYNILIRSERQIGNQSTEAYQLIEDAFKFVKETW</sequence>
<dbReference type="PROSITE" id="PS50297">
    <property type="entry name" value="ANK_REP_REGION"/>
    <property type="match status" value="1"/>
</dbReference>
<dbReference type="InterPro" id="IPR002110">
    <property type="entry name" value="Ankyrin_rpt"/>
</dbReference>
<dbReference type="SMART" id="SM00248">
    <property type="entry name" value="ANK"/>
    <property type="match status" value="2"/>
</dbReference>
<evidence type="ECO:0000313" key="2">
    <source>
        <dbReference type="EMBL" id="GAA4363814.1"/>
    </source>
</evidence>
<dbReference type="InterPro" id="IPR036770">
    <property type="entry name" value="Ankyrin_rpt-contain_sf"/>
</dbReference>
<proteinExistence type="predicted"/>
<accession>A0ABP8INI8</accession>
<feature type="repeat" description="ANK" evidence="1">
    <location>
        <begin position="130"/>
        <end position="162"/>
    </location>
</feature>